<dbReference type="RefSeq" id="WP_096920262.1">
    <property type="nucleotide sequence ID" value="NZ_CP029487.1"/>
</dbReference>
<dbReference type="KEGG" id="emt:CPZ25_009285"/>
<reference evidence="2 3" key="1">
    <citation type="submission" date="2018-05" db="EMBL/GenBank/DDBJ databases">
        <title>Genome comparison of Eubacterium sp.</title>
        <authorList>
            <person name="Feng Y."/>
            <person name="Sanchez-Andrea I."/>
            <person name="Stams A.J.M."/>
            <person name="De Vos W.M."/>
        </authorList>
    </citation>
    <scope>NUCLEOTIDE SEQUENCE [LARGE SCALE GENOMIC DNA]</scope>
    <source>
        <strain evidence="2 3">YI</strain>
    </source>
</reference>
<evidence type="ECO:0000256" key="1">
    <source>
        <dbReference type="SAM" id="Phobius"/>
    </source>
</evidence>
<keyword evidence="1" id="KW-0472">Membrane</keyword>
<feature type="transmembrane region" description="Helical" evidence="1">
    <location>
        <begin position="6"/>
        <end position="25"/>
    </location>
</feature>
<protein>
    <submittedName>
        <fullName evidence="2">Uncharacterized protein</fullName>
    </submittedName>
</protein>
<dbReference type="AlphaFoldDB" id="A0A4P9C7K6"/>
<sequence length="286" mass="32805">MSNEQISIIVTIISCLITIIGFLPLEIRSKKIKRLKWIIAWIAACSSFVLLAFLLINSNKEIEISISSPNVTTIEEGREIVYEVKYPKKLQKVIETDPNEVLKIHTKGFNYSHIAYNFIDEEKVQVTLYGVTSRFDSNDYNNNSIDLLANFDSKYKITVKKADVTFSIKPRPIVVVSFDENEIQSIKPGDSLTFHLYVNASKSHVEKYGQISDINFKNVYVNENSDITYEDASLGEKVNDIYPITLNNVNFNVTSEKEISHWLLFKCKIFDSLSEMEYPMFIAKPN</sequence>
<gene>
    <name evidence="2" type="ORF">CPZ25_009285</name>
</gene>
<keyword evidence="1" id="KW-1133">Transmembrane helix</keyword>
<keyword evidence="3" id="KW-1185">Reference proteome</keyword>
<name>A0A4P9C7K6_EUBML</name>
<organism evidence="2 3">
    <name type="scientific">Eubacterium maltosivorans</name>
    <dbReference type="NCBI Taxonomy" id="2041044"/>
    <lineage>
        <taxon>Bacteria</taxon>
        <taxon>Bacillati</taxon>
        <taxon>Bacillota</taxon>
        <taxon>Clostridia</taxon>
        <taxon>Eubacteriales</taxon>
        <taxon>Eubacteriaceae</taxon>
        <taxon>Eubacterium</taxon>
    </lineage>
</organism>
<accession>A0A4P9C7K6</accession>
<proteinExistence type="predicted"/>
<evidence type="ECO:0000313" key="3">
    <source>
        <dbReference type="Proteomes" id="UP000218387"/>
    </source>
</evidence>
<dbReference type="EMBL" id="CP029487">
    <property type="protein sequence ID" value="QCT71509.1"/>
    <property type="molecule type" value="Genomic_DNA"/>
</dbReference>
<dbReference type="Proteomes" id="UP000218387">
    <property type="component" value="Chromosome"/>
</dbReference>
<keyword evidence="1" id="KW-0812">Transmembrane</keyword>
<feature type="transmembrane region" description="Helical" evidence="1">
    <location>
        <begin position="37"/>
        <end position="56"/>
    </location>
</feature>
<evidence type="ECO:0000313" key="2">
    <source>
        <dbReference type="EMBL" id="QCT71509.1"/>
    </source>
</evidence>